<name>A0A443NZE9_9MAGN</name>
<dbReference type="GO" id="GO:0080044">
    <property type="term" value="F:quercetin 7-O-glucosyltransferase activity"/>
    <property type="evidence" value="ECO:0007669"/>
    <property type="project" value="TreeGrafter"/>
</dbReference>
<dbReference type="EMBL" id="QPKB01000004">
    <property type="protein sequence ID" value="RWR83918.1"/>
    <property type="molecule type" value="Genomic_DNA"/>
</dbReference>
<protein>
    <submittedName>
        <fullName evidence="2">Crocetin glucosyltransferase 2-like protein</fullName>
    </submittedName>
</protein>
<keyword evidence="2" id="KW-0808">Transferase</keyword>
<reference evidence="2 3" key="1">
    <citation type="journal article" date="2019" name="Nat. Plants">
        <title>Stout camphor tree genome fills gaps in understanding of flowering plant genome evolution.</title>
        <authorList>
            <person name="Chaw S.M."/>
            <person name="Liu Y.C."/>
            <person name="Wu Y.W."/>
            <person name="Wang H.Y."/>
            <person name="Lin C.I."/>
            <person name="Wu C.S."/>
            <person name="Ke H.M."/>
            <person name="Chang L.Y."/>
            <person name="Hsu C.Y."/>
            <person name="Yang H.T."/>
            <person name="Sudianto E."/>
            <person name="Hsu M.H."/>
            <person name="Wu K.P."/>
            <person name="Wang L.N."/>
            <person name="Leebens-Mack J.H."/>
            <person name="Tsai I.J."/>
        </authorList>
    </citation>
    <scope>NUCLEOTIDE SEQUENCE [LARGE SCALE GENOMIC DNA]</scope>
    <source>
        <strain evidence="3">cv. Chaw 1501</strain>
        <tissue evidence="2">Young leaves</tissue>
    </source>
</reference>
<dbReference type="AlphaFoldDB" id="A0A443NZE9"/>
<evidence type="ECO:0000313" key="2">
    <source>
        <dbReference type="EMBL" id="RWR83918.1"/>
    </source>
</evidence>
<evidence type="ECO:0000256" key="1">
    <source>
        <dbReference type="ARBA" id="ARBA00009995"/>
    </source>
</evidence>
<accession>A0A443NZE9</accession>
<dbReference type="PANTHER" id="PTHR11926">
    <property type="entry name" value="GLUCOSYL/GLUCURONOSYL TRANSFERASES"/>
    <property type="match status" value="1"/>
</dbReference>
<organism evidence="2 3">
    <name type="scientific">Cinnamomum micranthum f. kanehirae</name>
    <dbReference type="NCBI Taxonomy" id="337451"/>
    <lineage>
        <taxon>Eukaryota</taxon>
        <taxon>Viridiplantae</taxon>
        <taxon>Streptophyta</taxon>
        <taxon>Embryophyta</taxon>
        <taxon>Tracheophyta</taxon>
        <taxon>Spermatophyta</taxon>
        <taxon>Magnoliopsida</taxon>
        <taxon>Magnoliidae</taxon>
        <taxon>Laurales</taxon>
        <taxon>Lauraceae</taxon>
        <taxon>Cinnamomum</taxon>
    </lineage>
</organism>
<dbReference type="Gene3D" id="3.40.50.2000">
    <property type="entry name" value="Glycogen Phosphorylase B"/>
    <property type="match status" value="1"/>
</dbReference>
<dbReference type="STRING" id="337451.A0A443NZE9"/>
<dbReference type="PANTHER" id="PTHR11926:SF1553">
    <property type="entry name" value="GLYCOSYLTRANSFERASE"/>
    <property type="match status" value="1"/>
</dbReference>
<evidence type="ECO:0000313" key="3">
    <source>
        <dbReference type="Proteomes" id="UP000283530"/>
    </source>
</evidence>
<comment type="similarity">
    <text evidence="1">Belongs to the UDP-glycosyltransferase family.</text>
</comment>
<keyword evidence="3" id="KW-1185">Reference proteome</keyword>
<dbReference type="OrthoDB" id="5835829at2759"/>
<proteinExistence type="inferred from homology"/>
<dbReference type="GO" id="GO:0080043">
    <property type="term" value="F:quercetin 3-O-glucosyltransferase activity"/>
    <property type="evidence" value="ECO:0007669"/>
    <property type="project" value="TreeGrafter"/>
</dbReference>
<gene>
    <name evidence="2" type="ORF">CKAN_01269900</name>
</gene>
<dbReference type="SUPFAM" id="SSF53756">
    <property type="entry name" value="UDP-Glycosyltransferase/glycogen phosphorylase"/>
    <property type="match status" value="1"/>
</dbReference>
<sequence length="106" mass="11374">MSDGLTATLRSLFDEAHVLFLPYPAQGHINPTLQFAKRLVSKGLKAKLVTTIFITKTIEIEPGPVGVEPISDGCDEAGYAEAGSVEAYLERLEAIGSQTLAELIDN</sequence>
<comment type="caution">
    <text evidence="2">The sequence shown here is derived from an EMBL/GenBank/DDBJ whole genome shotgun (WGS) entry which is preliminary data.</text>
</comment>
<dbReference type="Proteomes" id="UP000283530">
    <property type="component" value="Unassembled WGS sequence"/>
</dbReference>